<feature type="compositionally biased region" description="Acidic residues" evidence="1">
    <location>
        <begin position="125"/>
        <end position="136"/>
    </location>
</feature>
<feature type="compositionally biased region" description="Basic residues" evidence="1">
    <location>
        <begin position="1"/>
        <end position="12"/>
    </location>
</feature>
<gene>
    <name evidence="2" type="ORF">Micbo1qcDRAFT_161695</name>
</gene>
<feature type="compositionally biased region" description="Acidic residues" evidence="1">
    <location>
        <begin position="78"/>
        <end position="109"/>
    </location>
</feature>
<dbReference type="Proteomes" id="UP000070501">
    <property type="component" value="Unassembled WGS sequence"/>
</dbReference>
<name>A0A136J375_9PEZI</name>
<feature type="region of interest" description="Disordered" evidence="1">
    <location>
        <begin position="557"/>
        <end position="601"/>
    </location>
</feature>
<proteinExistence type="predicted"/>
<dbReference type="InParanoid" id="A0A136J375"/>
<protein>
    <submittedName>
        <fullName evidence="2">Uncharacterized protein</fullName>
    </submittedName>
</protein>
<feature type="region of interest" description="Disordered" evidence="1">
    <location>
        <begin position="238"/>
        <end position="319"/>
    </location>
</feature>
<sequence length="601" mass="66608">MPAYKKVSKGIKRQPTTPVKGKAPVRRRRASDSSSSLDLSDEDGYSDLDDLTSDESDEEDVEAAEEAHIIRSSPQPKEEDEEGDDEAGDAEDEEDEEEDDDDDDDDDENSSAAEGASWDGILSDVEIDAIKEEETDSLSLGNDSAVERRVRFDVPDSSDGDSTETDEDVVNRDFFPDIFVPQSSLDPGFRREIERDQDDDNNSDSGFWDFHSHDLSNGHHGSAFDDNMSTDIDTILRSLQDDGDNTPLATPMKRHDHSTAQSSQAASPEMDDSSLDGYGSDGDTTDEEEEMDDKPVRPKTARELAEEDSDSEVVTIIRARRGQPRVGRFTLDNPRKKPIAIVNPKTGKMMIFTPQGGRGGGLDLSPEQFNFQWFEAEPQSSPMVNSGNMMMSAMVSSNTFGDFMNTQAIGPEEAFFSLPPDTNFFEDSGGDEENQEDEEKHLQLEDFIDFDDDEFEGLSGDEGMGEQKDDDPILCTPSSIGRPTTASNDMTSLLNHFETNADLVGAFRRDQANHQLISRSKATRESLAFSGPYYEGTLRGIKDGRIASTNVPISPLRKQRRTSELASSPLNTINQKRKASAQQDWAHKRQRSMPDVNVLSL</sequence>
<accession>A0A136J375</accession>
<dbReference type="AlphaFoldDB" id="A0A136J375"/>
<evidence type="ECO:0000313" key="3">
    <source>
        <dbReference type="Proteomes" id="UP000070501"/>
    </source>
</evidence>
<feature type="compositionally biased region" description="Acidic residues" evidence="1">
    <location>
        <begin position="283"/>
        <end position="292"/>
    </location>
</feature>
<feature type="region of interest" description="Disordered" evidence="1">
    <location>
        <begin position="1"/>
        <end position="219"/>
    </location>
</feature>
<dbReference type="EMBL" id="KQ964249">
    <property type="protein sequence ID" value="KXJ91698.1"/>
    <property type="molecule type" value="Genomic_DNA"/>
</dbReference>
<feature type="compositionally biased region" description="Acidic residues" evidence="1">
    <location>
        <begin position="39"/>
        <end position="64"/>
    </location>
</feature>
<feature type="compositionally biased region" description="Basic and acidic residues" evidence="1">
    <location>
        <begin position="145"/>
        <end position="154"/>
    </location>
</feature>
<organism evidence="2 3">
    <name type="scientific">Microdochium bolleyi</name>
    <dbReference type="NCBI Taxonomy" id="196109"/>
    <lineage>
        <taxon>Eukaryota</taxon>
        <taxon>Fungi</taxon>
        <taxon>Dikarya</taxon>
        <taxon>Ascomycota</taxon>
        <taxon>Pezizomycotina</taxon>
        <taxon>Sordariomycetes</taxon>
        <taxon>Xylariomycetidae</taxon>
        <taxon>Xylariales</taxon>
        <taxon>Microdochiaceae</taxon>
        <taxon>Microdochium</taxon>
    </lineage>
</organism>
<dbReference type="OrthoDB" id="5399183at2759"/>
<feature type="compositionally biased region" description="Acidic residues" evidence="1">
    <location>
        <begin position="156"/>
        <end position="168"/>
    </location>
</feature>
<feature type="compositionally biased region" description="Basic and acidic residues" evidence="1">
    <location>
        <begin position="293"/>
        <end position="304"/>
    </location>
</feature>
<feature type="compositionally biased region" description="Polar residues" evidence="1">
    <location>
        <begin position="564"/>
        <end position="574"/>
    </location>
</feature>
<evidence type="ECO:0000256" key="1">
    <source>
        <dbReference type="SAM" id="MobiDB-lite"/>
    </source>
</evidence>
<keyword evidence="3" id="KW-1185">Reference proteome</keyword>
<evidence type="ECO:0000313" key="2">
    <source>
        <dbReference type="EMBL" id="KXJ91698.1"/>
    </source>
</evidence>
<reference evidence="3" key="1">
    <citation type="submission" date="2016-02" db="EMBL/GenBank/DDBJ databases">
        <title>Draft genome sequence of Microdochium bolleyi, a fungal endophyte of beachgrass.</title>
        <authorList>
            <consortium name="DOE Joint Genome Institute"/>
            <person name="David A.S."/>
            <person name="May G."/>
            <person name="Haridas S."/>
            <person name="Lim J."/>
            <person name="Wang M."/>
            <person name="Labutti K."/>
            <person name="Lipzen A."/>
            <person name="Barry K."/>
            <person name="Grigoriev I.V."/>
        </authorList>
    </citation>
    <scope>NUCLEOTIDE SEQUENCE [LARGE SCALE GENOMIC DNA]</scope>
    <source>
        <strain evidence="3">J235TASD1</strain>
    </source>
</reference>
<dbReference type="STRING" id="196109.A0A136J375"/>